<dbReference type="SUPFAM" id="SSF53756">
    <property type="entry name" value="UDP-Glycosyltransferase/glycogen phosphorylase"/>
    <property type="match status" value="1"/>
</dbReference>
<dbReference type="GO" id="GO:0016757">
    <property type="term" value="F:glycosyltransferase activity"/>
    <property type="evidence" value="ECO:0007669"/>
    <property type="project" value="UniProtKB-KW"/>
</dbReference>
<dbReference type="Proteomes" id="UP000193077">
    <property type="component" value="Unassembled WGS sequence"/>
</dbReference>
<sequence length="289" mass="32700">MSDVAIAILPYGMALGPKLSGVSVDALLWPLGCPDRLTGKNVGDLLPTDHLIVYPKTSTHFRMRRGTRAQISLVMGEPSVIHAKHLKLLRFTWRRFFRVLTFHDSLLGHIPNAQFFAFGTTWVPNWKDLPLKKTAMCSLIASAKRDSTGHKLRHGIVDWVRQTDQDVEIMGRGYTPFEEKSDGLAPYRYSVVIENVQEENYFSEKLLDAVFCNTVPIYWGCPNIERFVDPTGIIRCNSEAEVRSAVAAMSIEDFESRLPDLKRLQGELEPFADLERRAAQSIRDALLQP</sequence>
<dbReference type="Pfam" id="PF00852">
    <property type="entry name" value="Glyco_transf_10"/>
    <property type="match status" value="1"/>
</dbReference>
<protein>
    <submittedName>
        <fullName evidence="2">Glycosyltransferase family 10 (Fucosyltransferase)</fullName>
    </submittedName>
</protein>
<evidence type="ECO:0000259" key="1">
    <source>
        <dbReference type="Pfam" id="PF00852"/>
    </source>
</evidence>
<dbReference type="InterPro" id="IPR038577">
    <property type="entry name" value="GT10-like_C_sf"/>
</dbReference>
<dbReference type="AlphaFoldDB" id="A0A1Y5RYQ0"/>
<feature type="domain" description="Fucosyltransferase C-terminal" evidence="1">
    <location>
        <begin position="133"/>
        <end position="242"/>
    </location>
</feature>
<keyword evidence="3" id="KW-1185">Reference proteome</keyword>
<dbReference type="RefSeq" id="WP_085794759.1">
    <property type="nucleotide sequence ID" value="NZ_FWFO01000001.1"/>
</dbReference>
<gene>
    <name evidence="2" type="ORF">TRL7639_01106</name>
</gene>
<evidence type="ECO:0000313" key="3">
    <source>
        <dbReference type="Proteomes" id="UP000193077"/>
    </source>
</evidence>
<reference evidence="2 3" key="1">
    <citation type="submission" date="2017-03" db="EMBL/GenBank/DDBJ databases">
        <authorList>
            <person name="Afonso C.L."/>
            <person name="Miller P.J."/>
            <person name="Scott M.A."/>
            <person name="Spackman E."/>
            <person name="Goraichik I."/>
            <person name="Dimitrov K.M."/>
            <person name="Suarez D.L."/>
            <person name="Swayne D.E."/>
        </authorList>
    </citation>
    <scope>NUCLEOTIDE SEQUENCE [LARGE SCALE GENOMIC DNA]</scope>
    <source>
        <strain evidence="2 3">CECT 7639</strain>
    </source>
</reference>
<proteinExistence type="predicted"/>
<name>A0A1Y5RYQ0_9RHOB</name>
<dbReference type="InterPro" id="IPR055270">
    <property type="entry name" value="Glyco_tran_10_C"/>
</dbReference>
<keyword evidence="2" id="KW-0808">Transferase</keyword>
<organism evidence="2 3">
    <name type="scientific">Falsiruegeria litorea R37</name>
    <dbReference type="NCBI Taxonomy" id="1200284"/>
    <lineage>
        <taxon>Bacteria</taxon>
        <taxon>Pseudomonadati</taxon>
        <taxon>Pseudomonadota</taxon>
        <taxon>Alphaproteobacteria</taxon>
        <taxon>Rhodobacterales</taxon>
        <taxon>Roseobacteraceae</taxon>
        <taxon>Falsiruegeria</taxon>
    </lineage>
</organism>
<keyword evidence="2" id="KW-0328">Glycosyltransferase</keyword>
<dbReference type="OrthoDB" id="9791032at2"/>
<evidence type="ECO:0000313" key="2">
    <source>
        <dbReference type="EMBL" id="SLN28435.1"/>
    </source>
</evidence>
<dbReference type="Gene3D" id="3.40.50.11660">
    <property type="entry name" value="Glycosyl transferase family 10, C-terminal domain"/>
    <property type="match status" value="1"/>
</dbReference>
<accession>A0A1Y5RYQ0</accession>
<dbReference type="EMBL" id="FWFO01000001">
    <property type="protein sequence ID" value="SLN28435.1"/>
    <property type="molecule type" value="Genomic_DNA"/>
</dbReference>